<sequence>MTCQKHDLPPSILKRVLICGLRRWDMNTYRSIYMWGGTCNGIAKFVL</sequence>
<protein>
    <submittedName>
        <fullName evidence="1">Uncharacterized protein</fullName>
    </submittedName>
</protein>
<evidence type="ECO:0000313" key="1">
    <source>
        <dbReference type="EMBL" id="MBX41116.1"/>
    </source>
</evidence>
<reference evidence="1" key="1">
    <citation type="submission" date="2018-02" db="EMBL/GenBank/DDBJ databases">
        <title>Rhizophora mucronata_Transcriptome.</title>
        <authorList>
            <person name="Meera S.P."/>
            <person name="Sreeshan A."/>
            <person name="Augustine A."/>
        </authorList>
    </citation>
    <scope>NUCLEOTIDE SEQUENCE</scope>
    <source>
        <tissue evidence="1">Leaf</tissue>
    </source>
</reference>
<proteinExistence type="predicted"/>
<dbReference type="AlphaFoldDB" id="A0A2P2NF55"/>
<organism evidence="1">
    <name type="scientific">Rhizophora mucronata</name>
    <name type="common">Asiatic mangrove</name>
    <dbReference type="NCBI Taxonomy" id="61149"/>
    <lineage>
        <taxon>Eukaryota</taxon>
        <taxon>Viridiplantae</taxon>
        <taxon>Streptophyta</taxon>
        <taxon>Embryophyta</taxon>
        <taxon>Tracheophyta</taxon>
        <taxon>Spermatophyta</taxon>
        <taxon>Magnoliopsida</taxon>
        <taxon>eudicotyledons</taxon>
        <taxon>Gunneridae</taxon>
        <taxon>Pentapetalae</taxon>
        <taxon>rosids</taxon>
        <taxon>fabids</taxon>
        <taxon>Malpighiales</taxon>
        <taxon>Rhizophoraceae</taxon>
        <taxon>Rhizophora</taxon>
    </lineage>
</organism>
<name>A0A2P2NF55_RHIMU</name>
<dbReference type="EMBL" id="GGEC01060632">
    <property type="protein sequence ID" value="MBX41116.1"/>
    <property type="molecule type" value="Transcribed_RNA"/>
</dbReference>
<accession>A0A2P2NF55</accession>